<dbReference type="PROSITE" id="PS51257">
    <property type="entry name" value="PROKAR_LIPOPROTEIN"/>
    <property type="match status" value="1"/>
</dbReference>
<dbReference type="Gene3D" id="2.160.20.110">
    <property type="match status" value="1"/>
</dbReference>
<evidence type="ECO:0000313" key="3">
    <source>
        <dbReference type="EMBL" id="MBF8436120.1"/>
    </source>
</evidence>
<evidence type="ECO:0000256" key="1">
    <source>
        <dbReference type="SAM" id="SignalP"/>
    </source>
</evidence>
<dbReference type="Pfam" id="PF07581">
    <property type="entry name" value="Glug"/>
    <property type="match status" value="1"/>
</dbReference>
<feature type="signal peptide" evidence="1">
    <location>
        <begin position="1"/>
        <end position="22"/>
    </location>
</feature>
<proteinExistence type="predicted"/>
<name>A0A931F5Q8_9FIRM</name>
<protein>
    <recommendedName>
        <fullName evidence="2">GLUG domain-containing protein</fullName>
    </recommendedName>
</protein>
<feature type="domain" description="GLUG" evidence="2">
    <location>
        <begin position="233"/>
        <end position="257"/>
    </location>
</feature>
<evidence type="ECO:0000313" key="4">
    <source>
        <dbReference type="Proteomes" id="UP000621436"/>
    </source>
</evidence>
<feature type="chain" id="PRO_5038888578" description="GLUG domain-containing protein" evidence="1">
    <location>
        <begin position="23"/>
        <end position="522"/>
    </location>
</feature>
<sequence length="522" mass="57135">MNTNKKILLFMIVLIFALISIAACDSGSQVVDNPETYNASLIIKGVVNEDHAEFFSVLADGESGVDEFYYLDNSLAGDITGLSGTTELTLVIDNDNITDGEYTVYNNLIEVDKNNNKVIFEVVFLEYNSDFAGGFGTKENPYLIETAEQLNKVRSYLDKHFKLIANIDLIAFDNWEPIGDEDNLFSGSLDGNNKIITNLKINKTDENYLGLFNRISEESMIFNLGLQDVNISGNRYIGGITGRNYGEIVNSYVTGDIEVSGDYVGGITGRNDGNIISSYYIGNISGNENHSIGGITGFNSGEIINSYTEGSVESYRYYVGGLVGINNNIISNSYSHSKVVAIDSVGGLVGRNAGKIDKSFSTGLVEQKSSENYHSGRAGGLVGDNWNAEIINSYSTSRVEGECENIGGLVGTNNRGEIFMSYSTGYVSGKANNIGGFIGNFYSGTIEYCFWDKSINDQLNGVGEPEGDANGNVVGKYSSEMNKETNFKNWDFIDVWAIEENETYPWLLWQGEPADFNENSAE</sequence>
<dbReference type="EMBL" id="JADPIE010000002">
    <property type="protein sequence ID" value="MBF8436120.1"/>
    <property type="molecule type" value="Genomic_DNA"/>
</dbReference>
<gene>
    <name evidence="3" type="ORF">I0Q91_03435</name>
</gene>
<accession>A0A931F5Q8</accession>
<dbReference type="RefSeq" id="WP_270452892.1">
    <property type="nucleotide sequence ID" value="NZ_JADPIE010000002.1"/>
</dbReference>
<organism evidence="3 4">
    <name type="scientific">Halonatronomonas betaini</name>
    <dbReference type="NCBI Taxonomy" id="2778430"/>
    <lineage>
        <taxon>Bacteria</taxon>
        <taxon>Bacillati</taxon>
        <taxon>Bacillota</taxon>
        <taxon>Clostridia</taxon>
        <taxon>Halanaerobiales</taxon>
        <taxon>Halarsenatibacteraceae</taxon>
        <taxon>Halonatronomonas</taxon>
    </lineage>
</organism>
<dbReference type="InterPro" id="IPR011493">
    <property type="entry name" value="GLUG"/>
</dbReference>
<dbReference type="Proteomes" id="UP000621436">
    <property type="component" value="Unassembled WGS sequence"/>
</dbReference>
<comment type="caution">
    <text evidence="3">The sequence shown here is derived from an EMBL/GenBank/DDBJ whole genome shotgun (WGS) entry which is preliminary data.</text>
</comment>
<keyword evidence="1" id="KW-0732">Signal</keyword>
<evidence type="ECO:0000259" key="2">
    <source>
        <dbReference type="Pfam" id="PF07581"/>
    </source>
</evidence>
<keyword evidence="4" id="KW-1185">Reference proteome</keyword>
<reference evidence="3" key="1">
    <citation type="submission" date="2020-11" db="EMBL/GenBank/DDBJ databases">
        <title>Halonatronomonas betainensis gen. nov., sp. nov. a novel haloalkaliphilic representative of the family Halanaerobiacae capable of betaine degradation.</title>
        <authorList>
            <person name="Boltyanskaya Y."/>
            <person name="Kevbrin V."/>
            <person name="Detkova E."/>
            <person name="Grouzdev D.S."/>
            <person name="Koziaeva V."/>
            <person name="Zhilina T."/>
        </authorList>
    </citation>
    <scope>NUCLEOTIDE SEQUENCE</scope>
    <source>
        <strain evidence="3">Z-7014</strain>
    </source>
</reference>
<dbReference type="AlphaFoldDB" id="A0A931F5Q8"/>